<evidence type="ECO:0000313" key="2">
    <source>
        <dbReference type="EMBL" id="CAD7250216.1"/>
    </source>
</evidence>
<evidence type="ECO:0000313" key="3">
    <source>
        <dbReference type="Proteomes" id="UP000677054"/>
    </source>
</evidence>
<dbReference type="AlphaFoldDB" id="A0A7R9AA03"/>
<protein>
    <submittedName>
        <fullName evidence="2">Uncharacterized protein</fullName>
    </submittedName>
</protein>
<accession>A0A7R9AA03</accession>
<organism evidence="2">
    <name type="scientific">Darwinula stevensoni</name>
    <dbReference type="NCBI Taxonomy" id="69355"/>
    <lineage>
        <taxon>Eukaryota</taxon>
        <taxon>Metazoa</taxon>
        <taxon>Ecdysozoa</taxon>
        <taxon>Arthropoda</taxon>
        <taxon>Crustacea</taxon>
        <taxon>Oligostraca</taxon>
        <taxon>Ostracoda</taxon>
        <taxon>Podocopa</taxon>
        <taxon>Podocopida</taxon>
        <taxon>Darwinulocopina</taxon>
        <taxon>Darwinuloidea</taxon>
        <taxon>Darwinulidae</taxon>
        <taxon>Darwinula</taxon>
    </lineage>
</organism>
<dbReference type="EMBL" id="LR902247">
    <property type="protein sequence ID" value="CAD7250216.1"/>
    <property type="molecule type" value="Genomic_DNA"/>
</dbReference>
<feature type="region of interest" description="Disordered" evidence="1">
    <location>
        <begin position="24"/>
        <end position="50"/>
    </location>
</feature>
<reference evidence="2" key="1">
    <citation type="submission" date="2020-11" db="EMBL/GenBank/DDBJ databases">
        <authorList>
            <person name="Tran Van P."/>
        </authorList>
    </citation>
    <scope>NUCLEOTIDE SEQUENCE</scope>
</reference>
<dbReference type="EMBL" id="CAJPEV010002730">
    <property type="protein sequence ID" value="CAG0897860.1"/>
    <property type="molecule type" value="Genomic_DNA"/>
</dbReference>
<gene>
    <name evidence="2" type="ORF">DSTB1V02_LOCUS9998</name>
</gene>
<dbReference type="Proteomes" id="UP000677054">
    <property type="component" value="Unassembled WGS sequence"/>
</dbReference>
<evidence type="ECO:0000256" key="1">
    <source>
        <dbReference type="SAM" id="MobiDB-lite"/>
    </source>
</evidence>
<sequence length="550" mass="61780">MLEHAPQGRNTNRKNTSEVYGIKVQATSKKAPAPQRSRQKFPGNGRMRRNRLDVQGLGPVLTTGTLGSLHRLALGLILVKNKTPNYRVTFPQALTHARVLEDEGRKASSHATHLEAGEGECRDATQAQALMLPQQLLGIQIDLPVYDAHIHARVQNAILEVLTSLWVLKREKPDLKETSFETIELILEPPPRALEVQLSTPREKEEDDMRKIITQVVTIKTLTDLGEHSKRTGNRTWDPYHEQQKGRNLPGIHGASPSRCPSLLGTPGQSTLECLSPHSALPTRDPGIPKKSIIGSEGRHVLRKDDQECPDTQRMQSSPELQPSFLQDLGPPSHDTLPHYVLGCQRFHLPLCLEQQVPLEVYGAWSGSWFSNTSPSIIPSTALKKKNPSRVHDCRTELAEVRPEYYHDTTLLPDCLAWKSLLSNGIHLQKSQWMKQNTIEQRDIPPPITAVVVSRVTARQLHKYNSTSLLTKERQEKETTDLPAFRDTRTKMGGGGTEVFALRESECMSRDDTMQVSSTSLRHFPFMGQHFRMSGRHIPFASVAPWNKIN</sequence>
<name>A0A7R9AA03_9CRUS</name>
<proteinExistence type="predicted"/>
<keyword evidence="3" id="KW-1185">Reference proteome</keyword>